<dbReference type="Proteomes" id="UP001597237">
    <property type="component" value="Unassembled WGS sequence"/>
</dbReference>
<evidence type="ECO:0000256" key="12">
    <source>
        <dbReference type="HAMAP-Rule" id="MF_00741"/>
    </source>
</evidence>
<accession>A0ABW4N5E0</accession>
<protein>
    <recommendedName>
        <fullName evidence="4 12">Phosphoribosylformylglycinamidine cyclo-ligase</fullName>
        <ecNumber evidence="3 12">6.3.3.1</ecNumber>
    </recommendedName>
    <alternativeName>
        <fullName evidence="9 12">AIR synthase</fullName>
    </alternativeName>
    <alternativeName>
        <fullName evidence="10 12">AIRS</fullName>
    </alternativeName>
    <alternativeName>
        <fullName evidence="8 12">Phosphoribosyl-aminoimidazole synthetase</fullName>
    </alternativeName>
</protein>
<dbReference type="Pfam" id="PF02769">
    <property type="entry name" value="AIRS_C"/>
    <property type="match status" value="1"/>
</dbReference>
<dbReference type="PANTHER" id="PTHR10520">
    <property type="entry name" value="TRIFUNCTIONAL PURINE BIOSYNTHETIC PROTEIN ADENOSINE-3-RELATED"/>
    <property type="match status" value="1"/>
</dbReference>
<evidence type="ECO:0000256" key="4">
    <source>
        <dbReference type="ARBA" id="ARBA00020367"/>
    </source>
</evidence>
<dbReference type="CDD" id="cd02196">
    <property type="entry name" value="PurM"/>
    <property type="match status" value="1"/>
</dbReference>
<dbReference type="Gene3D" id="3.90.650.10">
    <property type="entry name" value="PurM-like C-terminal domain"/>
    <property type="match status" value="1"/>
</dbReference>
<dbReference type="InterPro" id="IPR036676">
    <property type="entry name" value="PurM-like_C_sf"/>
</dbReference>
<dbReference type="SUPFAM" id="SSF55326">
    <property type="entry name" value="PurM N-terminal domain-like"/>
    <property type="match status" value="1"/>
</dbReference>
<evidence type="ECO:0000256" key="6">
    <source>
        <dbReference type="ARBA" id="ARBA00022741"/>
    </source>
</evidence>
<dbReference type="HAMAP" id="MF_00741">
    <property type="entry name" value="AIRS"/>
    <property type="match status" value="1"/>
</dbReference>
<dbReference type="InterPro" id="IPR016188">
    <property type="entry name" value="PurM-like_N"/>
</dbReference>
<evidence type="ECO:0000256" key="10">
    <source>
        <dbReference type="ARBA" id="ARBA00033093"/>
    </source>
</evidence>
<keyword evidence="7 12" id="KW-0067">ATP-binding</keyword>
<organism evidence="15 16">
    <name type="scientific">Phenylobacterium terrae</name>
    <dbReference type="NCBI Taxonomy" id="2665495"/>
    <lineage>
        <taxon>Bacteria</taxon>
        <taxon>Pseudomonadati</taxon>
        <taxon>Pseudomonadota</taxon>
        <taxon>Alphaproteobacteria</taxon>
        <taxon>Caulobacterales</taxon>
        <taxon>Caulobacteraceae</taxon>
        <taxon>Phenylobacterium</taxon>
    </lineage>
</organism>
<evidence type="ECO:0000259" key="13">
    <source>
        <dbReference type="Pfam" id="PF00586"/>
    </source>
</evidence>
<sequence length="341" mass="35671">MTYRPNGLTYAEAGVDIDAGNALVEAIKPIAASTRRPGADASLGGFGALFDLKAAGYADPLLVTTTDGVGTKLKIAIETGVHATIGVDLVAMCVNDLLAQGAEPLLFLDYYATGKLNVEQGVSVVSGIAEGCRQAGCALVGGETAEMPGMYAEGDYDLAGFCLGAVERGAVLPRLGDQQPGDLMVALGSSGPHSNGYSLVRKVIERSGLAWTDPAPFEPEVSLADALMRPTRIYVRSALPHIRMGRLKGAAHITGGGLIENPPRAIAKHLVPKFDYSAWTLPPVFEWLQRMGGLSEQELRRTFNCGVGMILIVAPADLPDVLDGLLHAGEEAFVCGELAAA</sequence>
<evidence type="ECO:0000256" key="11">
    <source>
        <dbReference type="ARBA" id="ARBA00049057"/>
    </source>
</evidence>
<evidence type="ECO:0000256" key="8">
    <source>
        <dbReference type="ARBA" id="ARBA00031908"/>
    </source>
</evidence>
<dbReference type="InterPro" id="IPR036921">
    <property type="entry name" value="PurM-like_N_sf"/>
</dbReference>
<feature type="domain" description="PurM-like C-terminal" evidence="14">
    <location>
        <begin position="179"/>
        <end position="339"/>
    </location>
</feature>
<dbReference type="PANTHER" id="PTHR10520:SF12">
    <property type="entry name" value="TRIFUNCTIONAL PURINE BIOSYNTHETIC PROTEIN ADENOSINE-3"/>
    <property type="match status" value="1"/>
</dbReference>
<proteinExistence type="inferred from homology"/>
<dbReference type="InterPro" id="IPR004733">
    <property type="entry name" value="PurM_cligase"/>
</dbReference>
<dbReference type="RefSeq" id="WP_377282109.1">
    <property type="nucleotide sequence ID" value="NZ_JBHRSI010000005.1"/>
</dbReference>
<dbReference type="SUPFAM" id="SSF56042">
    <property type="entry name" value="PurM C-terminal domain-like"/>
    <property type="match status" value="1"/>
</dbReference>
<comment type="catalytic activity">
    <reaction evidence="11 12">
        <text>2-formamido-N(1)-(5-O-phospho-beta-D-ribosyl)acetamidine + ATP = 5-amino-1-(5-phospho-beta-D-ribosyl)imidazole + ADP + phosphate + H(+)</text>
        <dbReference type="Rhea" id="RHEA:23032"/>
        <dbReference type="ChEBI" id="CHEBI:15378"/>
        <dbReference type="ChEBI" id="CHEBI:30616"/>
        <dbReference type="ChEBI" id="CHEBI:43474"/>
        <dbReference type="ChEBI" id="CHEBI:137981"/>
        <dbReference type="ChEBI" id="CHEBI:147287"/>
        <dbReference type="ChEBI" id="CHEBI:456216"/>
        <dbReference type="EC" id="6.3.3.1"/>
    </reaction>
</comment>
<feature type="domain" description="PurM-like N-terminal" evidence="13">
    <location>
        <begin position="61"/>
        <end position="166"/>
    </location>
</feature>
<evidence type="ECO:0000256" key="3">
    <source>
        <dbReference type="ARBA" id="ARBA00013047"/>
    </source>
</evidence>
<evidence type="ECO:0000256" key="1">
    <source>
        <dbReference type="ARBA" id="ARBA00004686"/>
    </source>
</evidence>
<comment type="caution">
    <text evidence="15">The sequence shown here is derived from an EMBL/GenBank/DDBJ whole genome shotgun (WGS) entry which is preliminary data.</text>
</comment>
<evidence type="ECO:0000256" key="9">
    <source>
        <dbReference type="ARBA" id="ARBA00032931"/>
    </source>
</evidence>
<gene>
    <name evidence="12 15" type="primary">purM</name>
    <name evidence="15" type="ORF">ACFSC0_17280</name>
</gene>
<dbReference type="GO" id="GO:0004641">
    <property type="term" value="F:phosphoribosylformylglycinamidine cyclo-ligase activity"/>
    <property type="evidence" value="ECO:0007669"/>
    <property type="project" value="UniProtKB-EC"/>
</dbReference>
<comment type="similarity">
    <text evidence="2 12">Belongs to the AIR synthase family.</text>
</comment>
<dbReference type="NCBIfam" id="TIGR00878">
    <property type="entry name" value="purM"/>
    <property type="match status" value="1"/>
</dbReference>
<evidence type="ECO:0000256" key="5">
    <source>
        <dbReference type="ARBA" id="ARBA00022598"/>
    </source>
</evidence>
<keyword evidence="12" id="KW-0963">Cytoplasm</keyword>
<evidence type="ECO:0000256" key="7">
    <source>
        <dbReference type="ARBA" id="ARBA00022840"/>
    </source>
</evidence>
<evidence type="ECO:0000313" key="16">
    <source>
        <dbReference type="Proteomes" id="UP001597237"/>
    </source>
</evidence>
<evidence type="ECO:0000313" key="15">
    <source>
        <dbReference type="EMBL" id="MFD1785156.1"/>
    </source>
</evidence>
<dbReference type="EMBL" id="JBHUEY010000006">
    <property type="protein sequence ID" value="MFD1785156.1"/>
    <property type="molecule type" value="Genomic_DNA"/>
</dbReference>
<evidence type="ECO:0000256" key="2">
    <source>
        <dbReference type="ARBA" id="ARBA00010280"/>
    </source>
</evidence>
<comment type="pathway">
    <text evidence="1 12">Purine metabolism; IMP biosynthesis via de novo pathway; 5-amino-1-(5-phospho-D-ribosyl)imidazole from N(2)-formyl-N(1)-(5-phospho-D-ribosyl)glycinamide: step 2/2.</text>
</comment>
<dbReference type="Gene3D" id="3.30.1330.10">
    <property type="entry name" value="PurM-like, N-terminal domain"/>
    <property type="match status" value="1"/>
</dbReference>
<keyword evidence="12" id="KW-0658">Purine biosynthesis</keyword>
<keyword evidence="5 12" id="KW-0436">Ligase</keyword>
<dbReference type="InterPro" id="IPR010918">
    <property type="entry name" value="PurM-like_C_dom"/>
</dbReference>
<dbReference type="Pfam" id="PF00586">
    <property type="entry name" value="AIRS"/>
    <property type="match status" value="1"/>
</dbReference>
<comment type="subcellular location">
    <subcellularLocation>
        <location evidence="12">Cytoplasm</location>
    </subcellularLocation>
</comment>
<dbReference type="EC" id="6.3.3.1" evidence="3 12"/>
<evidence type="ECO:0000259" key="14">
    <source>
        <dbReference type="Pfam" id="PF02769"/>
    </source>
</evidence>
<keyword evidence="16" id="KW-1185">Reference proteome</keyword>
<reference evidence="16" key="1">
    <citation type="journal article" date="2019" name="Int. J. Syst. Evol. Microbiol.">
        <title>The Global Catalogue of Microorganisms (GCM) 10K type strain sequencing project: providing services to taxonomists for standard genome sequencing and annotation.</title>
        <authorList>
            <consortium name="The Broad Institute Genomics Platform"/>
            <consortium name="The Broad Institute Genome Sequencing Center for Infectious Disease"/>
            <person name="Wu L."/>
            <person name="Ma J."/>
        </authorList>
    </citation>
    <scope>NUCLEOTIDE SEQUENCE [LARGE SCALE GENOMIC DNA]</scope>
    <source>
        <strain evidence="16">DFY28</strain>
    </source>
</reference>
<keyword evidence="6 12" id="KW-0547">Nucleotide-binding</keyword>
<name>A0ABW4N5E0_9CAUL</name>